<protein>
    <recommendedName>
        <fullName evidence="6">DUF569 domain-containing protein</fullName>
    </recommendedName>
</protein>
<dbReference type="FunFam" id="2.80.10.50:FF:000067">
    <property type="entry name" value="BnaC05g19630D protein"/>
    <property type="match status" value="1"/>
</dbReference>
<evidence type="ECO:0000259" key="2">
    <source>
        <dbReference type="Pfam" id="PF04601"/>
    </source>
</evidence>
<dbReference type="AlphaFoldDB" id="A0A4Y7JGG2"/>
<keyword evidence="5" id="KW-1185">Reference proteome</keyword>
<evidence type="ECO:0000256" key="1">
    <source>
        <dbReference type="SAM" id="MobiDB-lite"/>
    </source>
</evidence>
<accession>A0A4Y7JGG2</accession>
<evidence type="ECO:0000259" key="3">
    <source>
        <dbReference type="Pfam" id="PF22932"/>
    </source>
</evidence>
<reference evidence="4 5" key="1">
    <citation type="journal article" date="2018" name="Science">
        <title>The opium poppy genome and morphinan production.</title>
        <authorList>
            <person name="Guo L."/>
            <person name="Winzer T."/>
            <person name="Yang X."/>
            <person name="Li Y."/>
            <person name="Ning Z."/>
            <person name="He Z."/>
            <person name="Teodor R."/>
            <person name="Lu Y."/>
            <person name="Bowser T.A."/>
            <person name="Graham I.A."/>
            <person name="Ye K."/>
        </authorList>
    </citation>
    <scope>NUCLEOTIDE SEQUENCE [LARGE SCALE GENOMIC DNA]</scope>
    <source>
        <strain evidence="5">cv. HN1</strain>
        <tissue evidence="4">Leaves</tissue>
    </source>
</reference>
<feature type="domain" description="DUF569" evidence="2">
    <location>
        <begin position="1"/>
        <end position="138"/>
    </location>
</feature>
<name>A0A4Y7JGG2_PAPSO</name>
<organism evidence="4 5">
    <name type="scientific">Papaver somniferum</name>
    <name type="common">Opium poppy</name>
    <dbReference type="NCBI Taxonomy" id="3469"/>
    <lineage>
        <taxon>Eukaryota</taxon>
        <taxon>Viridiplantae</taxon>
        <taxon>Streptophyta</taxon>
        <taxon>Embryophyta</taxon>
        <taxon>Tracheophyta</taxon>
        <taxon>Spermatophyta</taxon>
        <taxon>Magnoliopsida</taxon>
        <taxon>Ranunculales</taxon>
        <taxon>Papaveraceae</taxon>
        <taxon>Papaveroideae</taxon>
        <taxon>Papaver</taxon>
    </lineage>
</organism>
<sequence>MEFFTTVKAVRLRSHLRKYLVAEENEKSIRQSRQGSCSQAKWTVELVEGDSRVIRLKSCYGKYLSATDKDYVLGMTGKRVIQAESKSKFDSSIEWEPSTDGFQMKLKSWSGKYLRANGTALRGAITHDALHESSNNHAHHWLIEKVDELTENNQSFSYECESPTLSSHSSFSEVDSPKSPWSTMATPKFSSAQLKLIPQIIIAHAENLLNLSDSTRNSMPRKFLRANGATPPWRNTVTTDIISDNSATKDWVLFDIETVDGDENDLGSNFSDLQSQLSSLSSFSEDFTDSPKSPWSTMATPKLSSSQQQLSSSLVGALVWTSGVMGSIPFDIIFLVSSLQEKRMGPITGSVVDSFGMELFHNAKAVRLRSHHEKYLIAEEDEETVTQDRNGSTKTARWVIEFIDGGDYIRLKSCYGKYLTASNEPFLLGMTGRKVTQSLPRRLESSIEWEPIRDGYQIKLKTRYGNFLRANGSVPPWRNSVTHDIPKRSKSQELLLWDVDILEIQVLPKPIQSVSVIPKQEYHQQQQQNHLDDVVPSQQPPDSPVKSTPDSPPSPVKSTHKVSRLESNDSSVSSSASVHVKSDGRMICFRIANEDGDDIEEEEGSFTFKGNGVEELTLRLEEETGLEDIMVCTKSVLNGRLYPMRLHLPPNNATMHVVVVQASSKGK</sequence>
<dbReference type="Proteomes" id="UP000316621">
    <property type="component" value="Chromosome 4"/>
</dbReference>
<dbReference type="Gene3D" id="2.80.10.50">
    <property type="match status" value="2"/>
</dbReference>
<feature type="domain" description="DUF569" evidence="2">
    <location>
        <begin position="219"/>
        <end position="254"/>
    </location>
</feature>
<dbReference type="CDD" id="cd23340">
    <property type="entry name" value="beta-trefoil_FSCN_ACP-like"/>
    <property type="match status" value="2"/>
</dbReference>
<evidence type="ECO:0008006" key="6">
    <source>
        <dbReference type="Google" id="ProtNLM"/>
    </source>
</evidence>
<dbReference type="Pfam" id="PF22932">
    <property type="entry name" value="Ubiq_DUF_assoc"/>
    <property type="match status" value="1"/>
</dbReference>
<dbReference type="Pfam" id="PF04601">
    <property type="entry name" value="DUF569"/>
    <property type="match status" value="3"/>
</dbReference>
<evidence type="ECO:0000313" key="4">
    <source>
        <dbReference type="EMBL" id="RZC58735.1"/>
    </source>
</evidence>
<dbReference type="EMBL" id="CM010718">
    <property type="protein sequence ID" value="RZC58735.1"/>
    <property type="molecule type" value="Genomic_DNA"/>
</dbReference>
<dbReference type="SUPFAM" id="SSF50405">
    <property type="entry name" value="Actin-crosslinking proteins"/>
    <property type="match status" value="2"/>
</dbReference>
<feature type="domain" description="DUF569" evidence="2">
    <location>
        <begin position="357"/>
        <end position="497"/>
    </location>
</feature>
<dbReference type="OMA" id="NKFRIGM"/>
<gene>
    <name evidence="4" type="ORF">C5167_006040</name>
</gene>
<feature type="compositionally biased region" description="Low complexity" evidence="1">
    <location>
        <begin position="568"/>
        <end position="577"/>
    </location>
</feature>
<dbReference type="InterPro" id="IPR054726">
    <property type="entry name" value="Ubiq_DUF569-assoc"/>
</dbReference>
<dbReference type="InterPro" id="IPR008999">
    <property type="entry name" value="Actin-crosslinking"/>
</dbReference>
<feature type="domain" description="DUF569" evidence="3">
    <location>
        <begin position="584"/>
        <end position="660"/>
    </location>
</feature>
<feature type="region of interest" description="Disordered" evidence="1">
    <location>
        <begin position="520"/>
        <end position="577"/>
    </location>
</feature>
<evidence type="ECO:0000313" key="5">
    <source>
        <dbReference type="Proteomes" id="UP000316621"/>
    </source>
</evidence>
<dbReference type="PANTHER" id="PTHR31205">
    <property type="entry name" value="ACTIN CROSS-LINKING PROTEIN (DUF569)"/>
    <property type="match status" value="1"/>
</dbReference>
<dbReference type="PANTHER" id="PTHR31205:SF69">
    <property type="entry name" value="ACTIN CROSS-LINKING PROTEIN (DUF569)"/>
    <property type="match status" value="1"/>
</dbReference>
<dbReference type="Gramene" id="RZC58735">
    <property type="protein sequence ID" value="RZC58735"/>
    <property type="gene ID" value="C5167_006040"/>
</dbReference>
<dbReference type="InterPro" id="IPR007679">
    <property type="entry name" value="DUF569"/>
</dbReference>
<proteinExistence type="predicted"/>